<dbReference type="CDD" id="cd00657">
    <property type="entry name" value="Ferritin_like"/>
    <property type="match status" value="1"/>
</dbReference>
<evidence type="ECO:0000313" key="2">
    <source>
        <dbReference type="EMBL" id="STX29520.1"/>
    </source>
</evidence>
<dbReference type="OrthoDB" id="7166292at2"/>
<name>A0A378I438_9GAMM</name>
<dbReference type="Gene3D" id="1.20.1260.10">
    <property type="match status" value="1"/>
</dbReference>
<feature type="domain" description="DUF2383" evidence="1">
    <location>
        <begin position="13"/>
        <end position="113"/>
    </location>
</feature>
<proteinExistence type="predicted"/>
<organism evidence="2 3">
    <name type="scientific">Legionella beliardensis</name>
    <dbReference type="NCBI Taxonomy" id="91822"/>
    <lineage>
        <taxon>Bacteria</taxon>
        <taxon>Pseudomonadati</taxon>
        <taxon>Pseudomonadota</taxon>
        <taxon>Gammaproteobacteria</taxon>
        <taxon>Legionellales</taxon>
        <taxon>Legionellaceae</taxon>
        <taxon>Legionella</taxon>
    </lineage>
</organism>
<dbReference type="Proteomes" id="UP000254968">
    <property type="component" value="Unassembled WGS sequence"/>
</dbReference>
<keyword evidence="3" id="KW-1185">Reference proteome</keyword>
<gene>
    <name evidence="2" type="ORF">NCTC13315_02063</name>
</gene>
<protein>
    <submittedName>
        <fullName evidence="2">Uncharacterized conserved protein</fullName>
    </submittedName>
</protein>
<dbReference type="RefSeq" id="WP_115303186.1">
    <property type="nucleotide sequence ID" value="NZ_CAAAHO010000002.1"/>
</dbReference>
<dbReference type="Pfam" id="PF09537">
    <property type="entry name" value="DUF2383"/>
    <property type="match status" value="1"/>
</dbReference>
<accession>A0A378I438</accession>
<dbReference type="AlphaFoldDB" id="A0A378I438"/>
<dbReference type="InterPro" id="IPR019052">
    <property type="entry name" value="DUF2383"/>
</dbReference>
<dbReference type="EMBL" id="UGNV01000001">
    <property type="protein sequence ID" value="STX29520.1"/>
    <property type="molecule type" value="Genomic_DNA"/>
</dbReference>
<dbReference type="InterPro" id="IPR012347">
    <property type="entry name" value="Ferritin-like"/>
</dbReference>
<dbReference type="InterPro" id="IPR009078">
    <property type="entry name" value="Ferritin-like_SF"/>
</dbReference>
<dbReference type="SUPFAM" id="SSF47240">
    <property type="entry name" value="Ferritin-like"/>
    <property type="match status" value="1"/>
</dbReference>
<reference evidence="2 3" key="1">
    <citation type="submission" date="2018-06" db="EMBL/GenBank/DDBJ databases">
        <authorList>
            <consortium name="Pathogen Informatics"/>
            <person name="Doyle S."/>
        </authorList>
    </citation>
    <scope>NUCLEOTIDE SEQUENCE [LARGE SCALE GENOMIC DNA]</scope>
    <source>
        <strain evidence="2 3">NCTC13315</strain>
    </source>
</reference>
<evidence type="ECO:0000313" key="3">
    <source>
        <dbReference type="Proteomes" id="UP000254968"/>
    </source>
</evidence>
<evidence type="ECO:0000259" key="1">
    <source>
        <dbReference type="Pfam" id="PF09537"/>
    </source>
</evidence>
<sequence>MTTLVGTQEHFHDALYELCELDYDAIEAYEAAINRLDNADYRTKLTEFKNDHQRHVQEITSLLKSHQAKVPDGPSAKQLLAQGKVVLANMFGDEAILKAMLSNEVDTNTAYERMNSHKNKWPEAAEILSRGWNDEKRHKQWLDAIINTAK</sequence>